<keyword evidence="3" id="KW-0274">FAD</keyword>
<feature type="domain" description="FAD-binding PCMH-type" evidence="5">
    <location>
        <begin position="49"/>
        <end position="222"/>
    </location>
</feature>
<dbReference type="InterPro" id="IPR016166">
    <property type="entry name" value="FAD-bd_PCMH"/>
</dbReference>
<organism evidence="6 7">
    <name type="scientific">Sphaerotilus mobilis</name>
    <dbReference type="NCBI Taxonomy" id="47994"/>
    <lineage>
        <taxon>Bacteria</taxon>
        <taxon>Pseudomonadati</taxon>
        <taxon>Pseudomonadota</taxon>
        <taxon>Betaproteobacteria</taxon>
        <taxon>Burkholderiales</taxon>
        <taxon>Sphaerotilaceae</taxon>
        <taxon>Sphaerotilus</taxon>
    </lineage>
</organism>
<comment type="caution">
    <text evidence="6">The sequence shown here is derived from an EMBL/GenBank/DDBJ whole genome shotgun (WGS) entry which is preliminary data.</text>
</comment>
<dbReference type="Proteomes" id="UP000293433">
    <property type="component" value="Unassembled WGS sequence"/>
</dbReference>
<dbReference type="GO" id="GO:0071949">
    <property type="term" value="F:FAD binding"/>
    <property type="evidence" value="ECO:0007669"/>
    <property type="project" value="InterPro"/>
</dbReference>
<keyword evidence="4" id="KW-0560">Oxidoreductase</keyword>
<dbReference type="PANTHER" id="PTHR11748:SF119">
    <property type="entry name" value="D-2-HYDROXYGLUTARATE DEHYDROGENASE"/>
    <property type="match status" value="1"/>
</dbReference>
<keyword evidence="2" id="KW-0285">Flavoprotein</keyword>
<evidence type="ECO:0000313" key="6">
    <source>
        <dbReference type="EMBL" id="RZS52097.1"/>
    </source>
</evidence>
<dbReference type="OrthoDB" id="9811557at2"/>
<dbReference type="AlphaFoldDB" id="A0A4Q7LEU1"/>
<evidence type="ECO:0000256" key="3">
    <source>
        <dbReference type="ARBA" id="ARBA00022827"/>
    </source>
</evidence>
<dbReference type="Pfam" id="PF02913">
    <property type="entry name" value="FAD-oxidase_C"/>
    <property type="match status" value="1"/>
</dbReference>
<dbReference type="GO" id="GO:1903457">
    <property type="term" value="P:lactate catabolic process"/>
    <property type="evidence" value="ECO:0007669"/>
    <property type="project" value="TreeGrafter"/>
</dbReference>
<proteinExistence type="predicted"/>
<dbReference type="PROSITE" id="PS51387">
    <property type="entry name" value="FAD_PCMH"/>
    <property type="match status" value="1"/>
</dbReference>
<reference evidence="6 7" key="1">
    <citation type="submission" date="2019-02" db="EMBL/GenBank/DDBJ databases">
        <title>Genomic Encyclopedia of Type Strains, Phase IV (KMG-IV): sequencing the most valuable type-strain genomes for metagenomic binning, comparative biology and taxonomic classification.</title>
        <authorList>
            <person name="Goeker M."/>
        </authorList>
    </citation>
    <scope>NUCLEOTIDE SEQUENCE [LARGE SCALE GENOMIC DNA]</scope>
    <source>
        <strain evidence="6 7">DSM 10617</strain>
    </source>
</reference>
<evidence type="ECO:0000256" key="2">
    <source>
        <dbReference type="ARBA" id="ARBA00022630"/>
    </source>
</evidence>
<dbReference type="InterPro" id="IPR036318">
    <property type="entry name" value="FAD-bd_PCMH-like_sf"/>
</dbReference>
<dbReference type="InterPro" id="IPR016169">
    <property type="entry name" value="FAD-bd_PCMH_sub2"/>
</dbReference>
<accession>A0A4Q7LEU1</accession>
<dbReference type="Pfam" id="PF01565">
    <property type="entry name" value="FAD_binding_4"/>
    <property type="match status" value="1"/>
</dbReference>
<dbReference type="EMBL" id="SGWV01000011">
    <property type="protein sequence ID" value="RZS52097.1"/>
    <property type="molecule type" value="Genomic_DNA"/>
</dbReference>
<dbReference type="InterPro" id="IPR004113">
    <property type="entry name" value="FAD-bd_oxidored_4_C"/>
</dbReference>
<gene>
    <name evidence="6" type="ORF">EV685_3286</name>
</gene>
<keyword evidence="7" id="KW-1185">Reference proteome</keyword>
<name>A0A4Q7LEU1_9BURK</name>
<evidence type="ECO:0000259" key="5">
    <source>
        <dbReference type="PROSITE" id="PS51387"/>
    </source>
</evidence>
<dbReference type="InterPro" id="IPR006094">
    <property type="entry name" value="Oxid_FAD_bind_N"/>
</dbReference>
<dbReference type="GO" id="GO:0004458">
    <property type="term" value="F:D-lactate dehydrogenase (cytochrome) activity"/>
    <property type="evidence" value="ECO:0007669"/>
    <property type="project" value="TreeGrafter"/>
</dbReference>
<evidence type="ECO:0000256" key="1">
    <source>
        <dbReference type="ARBA" id="ARBA00001974"/>
    </source>
</evidence>
<dbReference type="GO" id="GO:0008720">
    <property type="term" value="F:D-lactate dehydrogenase (NAD+) activity"/>
    <property type="evidence" value="ECO:0007669"/>
    <property type="project" value="TreeGrafter"/>
</dbReference>
<evidence type="ECO:0000313" key="7">
    <source>
        <dbReference type="Proteomes" id="UP000293433"/>
    </source>
</evidence>
<comment type="cofactor">
    <cofactor evidence="1">
        <name>FAD</name>
        <dbReference type="ChEBI" id="CHEBI:57692"/>
    </cofactor>
</comment>
<evidence type="ECO:0000256" key="4">
    <source>
        <dbReference type="ARBA" id="ARBA00023002"/>
    </source>
</evidence>
<dbReference type="SUPFAM" id="SSF55103">
    <property type="entry name" value="FAD-linked oxidases, C-terminal domain"/>
    <property type="match status" value="1"/>
</dbReference>
<dbReference type="Gene3D" id="3.30.465.10">
    <property type="match status" value="1"/>
</dbReference>
<dbReference type="PANTHER" id="PTHR11748">
    <property type="entry name" value="D-LACTATE DEHYDROGENASE"/>
    <property type="match status" value="1"/>
</dbReference>
<dbReference type="InterPro" id="IPR016164">
    <property type="entry name" value="FAD-linked_Oxase-like_C"/>
</dbReference>
<sequence length="480" mass="51339">MNELATDLPAALSAVIAETPGIDWVTDAGRRERLSRDFAWFSPVLTRELAGKTAEAVARPTDEAGVVAVVAACARHGVALTPRGSATGNYGQCTPVRGGVLLDLSGFNALLWQRGGVARAQAGIRMGAMDDQLRPSGWELRCVPSTFRSATLGGLYGGGFGGVGSINHGPLAATGNVLGVRTLTIEPTPRLIELRAPEALLLHHVYGTNGIVLELEVALAPAHPWLEAIVSFDDFDAALVFADTFAAQPGIVKKSVTLFDSAVCALLAQALPYLSSALPAGCHAVPVLVAEWGEQALQELAAAHGGVIRWRQSAAEVVASKRTLVETTWNHTTLHALKVDKAITYIQSGFPAGGHLDQVRALRRHFGDELLVHLEFIRNRDGLPTCSGLQMLRYRDDAQLDAVMQVHRDHGVGIANPHVWRVEDGKQGAINAEIVATKARFDPQGLLNPGKLRGWDERERLLSVDLPDTTVPVLATLPTF</sequence>
<protein>
    <submittedName>
        <fullName evidence="6">FAD/FMN-containing dehydrogenase</fullName>
    </submittedName>
</protein>
<dbReference type="RefSeq" id="WP_130483105.1">
    <property type="nucleotide sequence ID" value="NZ_SGWV01000011.1"/>
</dbReference>
<dbReference type="SUPFAM" id="SSF56176">
    <property type="entry name" value="FAD-binding/transporter-associated domain-like"/>
    <property type="match status" value="1"/>
</dbReference>